<evidence type="ECO:0000313" key="3">
    <source>
        <dbReference type="Proteomes" id="UP000485058"/>
    </source>
</evidence>
<feature type="chain" id="PRO_5025676145" description="Secreted protein" evidence="1">
    <location>
        <begin position="19"/>
        <end position="101"/>
    </location>
</feature>
<accession>A0A6A0A2C6</accession>
<dbReference type="Proteomes" id="UP000485058">
    <property type="component" value="Unassembled WGS sequence"/>
</dbReference>
<name>A0A6A0A2C6_HAELA</name>
<reference evidence="2 3" key="1">
    <citation type="submission" date="2020-02" db="EMBL/GenBank/DDBJ databases">
        <title>Draft genome sequence of Haematococcus lacustris strain NIES-144.</title>
        <authorList>
            <person name="Morimoto D."/>
            <person name="Nakagawa S."/>
            <person name="Yoshida T."/>
            <person name="Sawayama S."/>
        </authorList>
    </citation>
    <scope>NUCLEOTIDE SEQUENCE [LARGE SCALE GENOMIC DNA]</scope>
    <source>
        <strain evidence="2 3">NIES-144</strain>
    </source>
</reference>
<evidence type="ECO:0008006" key="4">
    <source>
        <dbReference type="Google" id="ProtNLM"/>
    </source>
</evidence>
<dbReference type="AlphaFoldDB" id="A0A6A0A2C6"/>
<proteinExistence type="predicted"/>
<protein>
    <recommendedName>
        <fullName evidence="4">Secreted protein</fullName>
    </recommendedName>
</protein>
<dbReference type="EMBL" id="BLLF01003061">
    <property type="protein sequence ID" value="GFH26226.1"/>
    <property type="molecule type" value="Genomic_DNA"/>
</dbReference>
<keyword evidence="3" id="KW-1185">Reference proteome</keyword>
<sequence length="101" mass="10573">MEHLVLSLLNVLLQMSCAVPGGQWRAGVHQHGAESGLCAPLAEKAASATRLIRIARPPNLATIVTIPAPTAPMQPGSHTASSLGAWTQYSAVRQAQQVQQG</sequence>
<keyword evidence="1" id="KW-0732">Signal</keyword>
<comment type="caution">
    <text evidence="2">The sequence shown here is derived from an EMBL/GenBank/DDBJ whole genome shotgun (WGS) entry which is preliminary data.</text>
</comment>
<evidence type="ECO:0000313" key="2">
    <source>
        <dbReference type="EMBL" id="GFH26226.1"/>
    </source>
</evidence>
<evidence type="ECO:0000256" key="1">
    <source>
        <dbReference type="SAM" id="SignalP"/>
    </source>
</evidence>
<organism evidence="2 3">
    <name type="scientific">Haematococcus lacustris</name>
    <name type="common">Green alga</name>
    <name type="synonym">Haematococcus pluvialis</name>
    <dbReference type="NCBI Taxonomy" id="44745"/>
    <lineage>
        <taxon>Eukaryota</taxon>
        <taxon>Viridiplantae</taxon>
        <taxon>Chlorophyta</taxon>
        <taxon>core chlorophytes</taxon>
        <taxon>Chlorophyceae</taxon>
        <taxon>CS clade</taxon>
        <taxon>Chlamydomonadales</taxon>
        <taxon>Haematococcaceae</taxon>
        <taxon>Haematococcus</taxon>
    </lineage>
</organism>
<feature type="signal peptide" evidence="1">
    <location>
        <begin position="1"/>
        <end position="18"/>
    </location>
</feature>
<gene>
    <name evidence="2" type="ORF">HaLaN_24337</name>
</gene>